<sequence>MSLENMAFLHLLNLPDDVDKYMNTPTHTYVQDSKAMARTAVDVEEFPDSYIFVADMPGLKSADVKVQLENENVLSISGERKRKEPEGGKFLQMERRTGRFMRKFSLPGDADLDKIGAACQDGVLTVTVPKLPPPEPPKPKTIDVKVS</sequence>
<comment type="similarity">
    <text evidence="4 5">Belongs to the small heat shock protein (HSP20) family.</text>
</comment>
<dbReference type="Proteomes" id="UP000077202">
    <property type="component" value="Unassembled WGS sequence"/>
</dbReference>
<organism evidence="9 10">
    <name type="scientific">Marchantia polymorpha subsp. ruderalis</name>
    <dbReference type="NCBI Taxonomy" id="1480154"/>
    <lineage>
        <taxon>Eukaryota</taxon>
        <taxon>Viridiplantae</taxon>
        <taxon>Streptophyta</taxon>
        <taxon>Embryophyta</taxon>
        <taxon>Marchantiophyta</taxon>
        <taxon>Marchantiopsida</taxon>
        <taxon>Marchantiidae</taxon>
        <taxon>Marchantiales</taxon>
        <taxon>Marchantiaceae</taxon>
        <taxon>Marchantia</taxon>
    </lineage>
</organism>
<feature type="domain" description="SHSP" evidence="7">
    <location>
        <begin position="32"/>
        <end position="147"/>
    </location>
</feature>
<dbReference type="PROSITE" id="PS01031">
    <property type="entry name" value="SHSP"/>
    <property type="match status" value="1"/>
</dbReference>
<dbReference type="EMBL" id="AP019868">
    <property type="protein sequence ID" value="BBN04392.1"/>
    <property type="molecule type" value="Genomic_DNA"/>
</dbReference>
<reference evidence="9 10" key="1">
    <citation type="submission" date="2016-03" db="EMBL/GenBank/DDBJ databases">
        <title>Mechanisms controlling the formation of the plant cell surface in tip-growing cells are functionally conserved among land plants.</title>
        <authorList>
            <person name="Honkanen S."/>
            <person name="Jones V.A."/>
            <person name="Morieri G."/>
            <person name="Champion C."/>
            <person name="Hetherington A.J."/>
            <person name="Kelly S."/>
            <person name="Saint-Marcoux D."/>
            <person name="Proust H."/>
            <person name="Prescott H."/>
            <person name="Dolan L."/>
        </authorList>
    </citation>
    <scope>NUCLEOTIDE SEQUENCE [LARGE SCALE GENOMIC DNA]</scope>
    <source>
        <strain evidence="10">cv. Tak-1 and cv. Tak-2</strain>
        <tissue evidence="9">Whole gametophyte</tissue>
    </source>
</reference>
<reference evidence="11" key="3">
    <citation type="journal article" date="2020" name="Curr. Biol.">
        <title>Chromatin organization in early land plants reveals an ancestral association between H3K27me3, transposons, and constitutive heterochromatin.</title>
        <authorList>
            <person name="Montgomery S.A."/>
            <person name="Tanizawa Y."/>
            <person name="Galik B."/>
            <person name="Wang N."/>
            <person name="Ito T."/>
            <person name="Mochizuki T."/>
            <person name="Akimcheva S."/>
            <person name="Bowman J.L."/>
            <person name="Cognat V."/>
            <person name="Marechal-Drouard L."/>
            <person name="Ekker H."/>
            <person name="Hong S.F."/>
            <person name="Kohchi T."/>
            <person name="Lin S.S."/>
            <person name="Liu L.D."/>
            <person name="Nakamura Y."/>
            <person name="Valeeva L.R."/>
            <person name="Shakirov E.V."/>
            <person name="Shippen D.E."/>
            <person name="Wei W.L."/>
            <person name="Yagura M."/>
            <person name="Yamaoka S."/>
            <person name="Yamato K.T."/>
            <person name="Liu C."/>
            <person name="Berger F."/>
        </authorList>
    </citation>
    <scope>NUCLEOTIDE SEQUENCE [LARGE SCALE GENOMIC DNA]</scope>
    <source>
        <strain evidence="11">Tak-1</strain>
    </source>
</reference>
<keyword evidence="2" id="KW-0963">Cytoplasm</keyword>
<dbReference type="Proteomes" id="UP001162541">
    <property type="component" value="Chromosome 3"/>
</dbReference>
<evidence type="ECO:0000313" key="11">
    <source>
        <dbReference type="Proteomes" id="UP001162541"/>
    </source>
</evidence>
<dbReference type="PANTHER" id="PTHR11527">
    <property type="entry name" value="HEAT-SHOCK PROTEIN 20 FAMILY MEMBER"/>
    <property type="match status" value="1"/>
</dbReference>
<dbReference type="FunFam" id="2.60.40.790:FF:000010">
    <property type="entry name" value="17.3 kDa class II heat shock protein-like"/>
    <property type="match status" value="1"/>
</dbReference>
<evidence type="ECO:0000313" key="9">
    <source>
        <dbReference type="EMBL" id="OAE32535.1"/>
    </source>
</evidence>
<dbReference type="InterPro" id="IPR002068">
    <property type="entry name" value="A-crystallin/Hsp20_dom"/>
</dbReference>
<name>A0A176WJK9_MARPO</name>
<dbReference type="InterPro" id="IPR008978">
    <property type="entry name" value="HSP20-like_chaperone"/>
</dbReference>
<dbReference type="EMBL" id="LVLJ01000808">
    <property type="protein sequence ID" value="OAE32535.1"/>
    <property type="molecule type" value="Genomic_DNA"/>
</dbReference>
<dbReference type="Gene3D" id="2.60.40.790">
    <property type="match status" value="1"/>
</dbReference>
<evidence type="ECO:0000256" key="6">
    <source>
        <dbReference type="SAM" id="MobiDB-lite"/>
    </source>
</evidence>
<keyword evidence="3" id="KW-0346">Stress response</keyword>
<evidence type="ECO:0000313" key="10">
    <source>
        <dbReference type="Proteomes" id="UP000077202"/>
    </source>
</evidence>
<dbReference type="SUPFAM" id="SSF49764">
    <property type="entry name" value="HSP20-like chaperones"/>
    <property type="match status" value="1"/>
</dbReference>
<proteinExistence type="inferred from homology"/>
<keyword evidence="10" id="KW-1185">Reference proteome</keyword>
<dbReference type="GO" id="GO:0005737">
    <property type="term" value="C:cytoplasm"/>
    <property type="evidence" value="ECO:0007669"/>
    <property type="project" value="UniProtKB-SubCell"/>
</dbReference>
<evidence type="ECO:0000313" key="8">
    <source>
        <dbReference type="EMBL" id="BBN04392.1"/>
    </source>
</evidence>
<evidence type="ECO:0000256" key="4">
    <source>
        <dbReference type="PROSITE-ProRule" id="PRU00285"/>
    </source>
</evidence>
<evidence type="ECO:0000259" key="7">
    <source>
        <dbReference type="PROSITE" id="PS01031"/>
    </source>
</evidence>
<comment type="subcellular location">
    <subcellularLocation>
        <location evidence="1">Cytoplasm</location>
    </subcellularLocation>
</comment>
<evidence type="ECO:0000256" key="5">
    <source>
        <dbReference type="RuleBase" id="RU003616"/>
    </source>
</evidence>
<dbReference type="Pfam" id="PF00011">
    <property type="entry name" value="HSP20"/>
    <property type="match status" value="1"/>
</dbReference>
<evidence type="ECO:0000256" key="1">
    <source>
        <dbReference type="ARBA" id="ARBA00004496"/>
    </source>
</evidence>
<protein>
    <recommendedName>
        <fullName evidence="7">SHSP domain-containing protein</fullName>
    </recommendedName>
</protein>
<dbReference type="AlphaFoldDB" id="A0A176WJK9"/>
<dbReference type="SMR" id="A0A176WJK9"/>
<feature type="region of interest" description="Disordered" evidence="6">
    <location>
        <begin position="128"/>
        <end position="147"/>
    </location>
</feature>
<accession>A0A176WJK9</accession>
<gene>
    <name evidence="9" type="ORF">AXG93_3242s1580</name>
    <name evidence="8" type="ORF">Mp_3g04180</name>
</gene>
<reference evidence="8" key="2">
    <citation type="journal article" date="2019" name="Curr. Biol.">
        <title>Chromatin organization in early land plants reveals an ancestral association between H3K27me3, transposons, and constitutive heterochromatin.</title>
        <authorList>
            <person name="Montgomery S.A."/>
            <person name="Tanizawa Y."/>
            <person name="Galik B."/>
            <person name="Wang N."/>
            <person name="Ito T."/>
            <person name="Mochizuki T."/>
            <person name="Akimcheva S."/>
            <person name="Bowman J."/>
            <person name="Cognat V."/>
            <person name="Drouard L."/>
            <person name="Ekker H."/>
            <person name="Houng S."/>
            <person name="Kohchi T."/>
            <person name="Lin S."/>
            <person name="Liu L.D."/>
            <person name="Nakamura Y."/>
            <person name="Valeeva L.R."/>
            <person name="Shakirov E.V."/>
            <person name="Shippen D.E."/>
            <person name="Wei W."/>
            <person name="Yagura M."/>
            <person name="Yamaoka S."/>
            <person name="Yamato K.T."/>
            <person name="Liu C."/>
            <person name="Berger F."/>
        </authorList>
    </citation>
    <scope>NUCLEOTIDE SEQUENCE [LARGE SCALE GENOMIC DNA]</scope>
    <source>
        <strain evidence="8">Tak-1</strain>
    </source>
</reference>
<dbReference type="InterPro" id="IPR031107">
    <property type="entry name" value="Small_HSP"/>
</dbReference>
<feature type="compositionally biased region" description="Basic and acidic residues" evidence="6">
    <location>
        <begin position="137"/>
        <end position="147"/>
    </location>
</feature>
<evidence type="ECO:0000256" key="2">
    <source>
        <dbReference type="ARBA" id="ARBA00022490"/>
    </source>
</evidence>
<dbReference type="GO" id="GO:0006950">
    <property type="term" value="P:response to stress"/>
    <property type="evidence" value="ECO:0007669"/>
    <property type="project" value="UniProtKB-ARBA"/>
</dbReference>
<evidence type="ECO:0000256" key="3">
    <source>
        <dbReference type="ARBA" id="ARBA00023016"/>
    </source>
</evidence>